<dbReference type="Gene3D" id="1.20.1070.10">
    <property type="entry name" value="Rhodopsin 7-helix transmembrane proteins"/>
    <property type="match status" value="1"/>
</dbReference>
<dbReference type="InterPro" id="IPR000276">
    <property type="entry name" value="GPCR_Rhodpsn"/>
</dbReference>
<dbReference type="SUPFAM" id="SSF81321">
    <property type="entry name" value="Family A G protein-coupled receptor-like"/>
    <property type="match status" value="1"/>
</dbReference>
<dbReference type="GO" id="GO:0005886">
    <property type="term" value="C:plasma membrane"/>
    <property type="evidence" value="ECO:0007669"/>
    <property type="project" value="UniProtKB-SubCell"/>
</dbReference>
<dbReference type="GO" id="GO:0001609">
    <property type="term" value="F:G protein-coupled adenosine receptor activity"/>
    <property type="evidence" value="ECO:0007669"/>
    <property type="project" value="UniProtKB-UniRule"/>
</dbReference>
<evidence type="ECO:0000256" key="11">
    <source>
        <dbReference type="RuleBase" id="RU201114"/>
    </source>
</evidence>
<evidence type="ECO:0000256" key="4">
    <source>
        <dbReference type="ARBA" id="ARBA00022989"/>
    </source>
</evidence>
<evidence type="ECO:0000256" key="7">
    <source>
        <dbReference type="ARBA" id="ARBA00023157"/>
    </source>
</evidence>
<evidence type="ECO:0000256" key="5">
    <source>
        <dbReference type="ARBA" id="ARBA00023040"/>
    </source>
</evidence>
<dbReference type="PROSITE" id="PS00237">
    <property type="entry name" value="G_PROTEIN_RECEP_F1_1"/>
    <property type="match status" value="1"/>
</dbReference>
<gene>
    <name evidence="13" type="primary">LOC109866120</name>
</gene>
<dbReference type="Proteomes" id="UP000694557">
    <property type="component" value="Unassembled WGS sequence"/>
</dbReference>
<evidence type="ECO:0000256" key="8">
    <source>
        <dbReference type="ARBA" id="ARBA00023170"/>
    </source>
</evidence>
<keyword evidence="6 11" id="KW-0472">Membrane</keyword>
<sequence length="367" mass="41840">MKLQGVVTFSVSKCTYSTVWSKKHCCKILRIIVQWITVEYYTFIRMADRMSGGEVAYTVLEVLIAVACCMGNVLVIWAVWLSSSLRQPTFCFLVSLAVADFLVGAVAVPAAILVDGRVQISFNVCLFISCVEILLTLASVLFLLAISVDRYLRVFIPLRYKRTVTERRSWVVVAICWFVAFMLSFPPMFGWYNHDTLSHSGNSTTIICRFLAVIPMSYIVYFNFFLCTLTPLLIMAVLYCYIFCTIRKNLKGRTGSGAQSHTYFRKERSLARSLTLVLVLFAFCWLPLHFMNCVAYFGNPSNIPQQAFYVGILLSHGNSAVNPIVYAFKIRRIQEAYLRIWRKFVCRGDNQTTEKNTSSNPRVARND</sequence>
<feature type="transmembrane region" description="Helical" evidence="11">
    <location>
        <begin position="92"/>
        <end position="114"/>
    </location>
</feature>
<evidence type="ECO:0000256" key="10">
    <source>
        <dbReference type="ARBA" id="ARBA00023224"/>
    </source>
</evidence>
<evidence type="ECO:0000256" key="2">
    <source>
        <dbReference type="ARBA" id="ARBA00022475"/>
    </source>
</evidence>
<keyword evidence="3 11" id="KW-0812">Transmembrane</keyword>
<evidence type="ECO:0000256" key="3">
    <source>
        <dbReference type="ARBA" id="ARBA00022692"/>
    </source>
</evidence>
<dbReference type="InterPro" id="IPR017452">
    <property type="entry name" value="GPCR_Rhodpsn_7TM"/>
</dbReference>
<reference evidence="13" key="2">
    <citation type="submission" date="2025-09" db="UniProtKB">
        <authorList>
            <consortium name="Ensembl"/>
        </authorList>
    </citation>
    <scope>IDENTIFICATION</scope>
</reference>
<dbReference type="GeneTree" id="ENSGT01030000234555"/>
<reference evidence="13" key="1">
    <citation type="submission" date="2025-08" db="UniProtKB">
        <authorList>
            <consortium name="Ensembl"/>
        </authorList>
    </citation>
    <scope>IDENTIFICATION</scope>
</reference>
<accession>A0A8C7C3Q7</accession>
<dbReference type="PRINTS" id="PR00237">
    <property type="entry name" value="GPCRRHODOPSN"/>
</dbReference>
<feature type="transmembrane region" description="Helical" evidence="11">
    <location>
        <begin position="169"/>
        <end position="192"/>
    </location>
</feature>
<keyword evidence="10 11" id="KW-0807">Transducer</keyword>
<dbReference type="GO" id="GO:0030425">
    <property type="term" value="C:dendrite"/>
    <property type="evidence" value="ECO:0007669"/>
    <property type="project" value="TreeGrafter"/>
</dbReference>
<evidence type="ECO:0000256" key="9">
    <source>
        <dbReference type="ARBA" id="ARBA00023180"/>
    </source>
</evidence>
<feature type="transmembrane region" description="Helical" evidence="11">
    <location>
        <begin position="55"/>
        <end position="80"/>
    </location>
</feature>
<dbReference type="CDD" id="cd14968">
    <property type="entry name" value="7tmA_Adenosine_R"/>
    <property type="match status" value="1"/>
</dbReference>
<comment type="subcellular location">
    <subcellularLocation>
        <location evidence="1 11">Cell membrane</location>
        <topology evidence="1 11">Multi-pass membrane protein</topology>
    </subcellularLocation>
</comment>
<protein>
    <recommendedName>
        <fullName evidence="12">G-protein coupled receptors family 1 profile domain-containing protein</fullName>
    </recommendedName>
</protein>
<feature type="transmembrane region" description="Helical" evidence="11">
    <location>
        <begin position="219"/>
        <end position="244"/>
    </location>
</feature>
<dbReference type="AlphaFoldDB" id="A0A8C7C3Q7"/>
<dbReference type="Pfam" id="PF00001">
    <property type="entry name" value="7tm_1"/>
    <property type="match status" value="1"/>
</dbReference>
<feature type="transmembrane region" description="Helical" evidence="11">
    <location>
        <begin position="308"/>
        <end position="328"/>
    </location>
</feature>
<keyword evidence="14" id="KW-1185">Reference proteome</keyword>
<keyword evidence="5 11" id="KW-0297">G-protein coupled receptor</keyword>
<dbReference type="PRINTS" id="PR00424">
    <property type="entry name" value="ADENOSINER"/>
</dbReference>
<dbReference type="PANTHER" id="PTHR24246:SF54">
    <property type="entry name" value="ADENOSINE RECEPTOR A1-RELATED"/>
    <property type="match status" value="1"/>
</dbReference>
<feature type="transmembrane region" description="Helical" evidence="11">
    <location>
        <begin position="120"/>
        <end position="148"/>
    </location>
</feature>
<organism evidence="13 14">
    <name type="scientific">Oncorhynchus kisutch</name>
    <name type="common">Coho salmon</name>
    <name type="synonym">Salmo kisutch</name>
    <dbReference type="NCBI Taxonomy" id="8019"/>
    <lineage>
        <taxon>Eukaryota</taxon>
        <taxon>Metazoa</taxon>
        <taxon>Chordata</taxon>
        <taxon>Craniata</taxon>
        <taxon>Vertebrata</taxon>
        <taxon>Euteleostomi</taxon>
        <taxon>Actinopterygii</taxon>
        <taxon>Neopterygii</taxon>
        <taxon>Teleostei</taxon>
        <taxon>Protacanthopterygii</taxon>
        <taxon>Salmoniformes</taxon>
        <taxon>Salmonidae</taxon>
        <taxon>Salmoninae</taxon>
        <taxon>Oncorhynchus</taxon>
    </lineage>
</organism>
<evidence type="ECO:0000256" key="6">
    <source>
        <dbReference type="ARBA" id="ARBA00023136"/>
    </source>
</evidence>
<feature type="transmembrane region" description="Helical" evidence="11">
    <location>
        <begin position="270"/>
        <end position="288"/>
    </location>
</feature>
<dbReference type="PROSITE" id="PS50262">
    <property type="entry name" value="G_PROTEIN_RECEP_F1_2"/>
    <property type="match status" value="1"/>
</dbReference>
<evidence type="ECO:0000256" key="1">
    <source>
        <dbReference type="ARBA" id="ARBA00004651"/>
    </source>
</evidence>
<evidence type="ECO:0000313" key="13">
    <source>
        <dbReference type="Ensembl" id="ENSOKIP00005001111.1"/>
    </source>
</evidence>
<evidence type="ECO:0000313" key="14">
    <source>
        <dbReference type="Proteomes" id="UP000694557"/>
    </source>
</evidence>
<dbReference type="SMART" id="SM01381">
    <property type="entry name" value="7TM_GPCR_Srsx"/>
    <property type="match status" value="1"/>
</dbReference>
<keyword evidence="9 11" id="KW-0325">Glycoprotein</keyword>
<dbReference type="Ensembl" id="ENSOKIT00005001170.1">
    <property type="protein sequence ID" value="ENSOKIP00005001111.1"/>
    <property type="gene ID" value="ENSOKIG00005000562.1"/>
</dbReference>
<keyword evidence="2 11" id="KW-1003">Cell membrane</keyword>
<evidence type="ECO:0000259" key="12">
    <source>
        <dbReference type="PROSITE" id="PS50262"/>
    </source>
</evidence>
<name>A0A8C7C3Q7_ONCKI</name>
<comment type="similarity">
    <text evidence="11">Belongs to the G-protein coupled receptor 1 family.</text>
</comment>
<proteinExistence type="inferred from homology"/>
<feature type="domain" description="G-protein coupled receptors family 1 profile" evidence="12">
    <location>
        <begin position="71"/>
        <end position="326"/>
    </location>
</feature>
<keyword evidence="4 11" id="KW-1133">Transmembrane helix</keyword>
<keyword evidence="8 11" id="KW-0675">Receptor</keyword>
<dbReference type="GO" id="GO:0045202">
    <property type="term" value="C:synapse"/>
    <property type="evidence" value="ECO:0007669"/>
    <property type="project" value="TreeGrafter"/>
</dbReference>
<keyword evidence="7 11" id="KW-1015">Disulfide bond</keyword>
<dbReference type="InterPro" id="IPR001634">
    <property type="entry name" value="Adenosn_rcpt"/>
</dbReference>
<dbReference type="PANTHER" id="PTHR24246">
    <property type="entry name" value="OLFACTORY RECEPTOR AND ADENOSINE RECEPTOR"/>
    <property type="match status" value="1"/>
</dbReference>